<dbReference type="STRING" id="299467.A0A443SKJ4"/>
<dbReference type="Gene3D" id="3.30.2130.30">
    <property type="match status" value="1"/>
</dbReference>
<dbReference type="FunFam" id="3.40.50.150:FF:000073">
    <property type="entry name" value="THUMP domain containing 3"/>
    <property type="match status" value="1"/>
</dbReference>
<evidence type="ECO:0000313" key="6">
    <source>
        <dbReference type="EMBL" id="RWS28056.1"/>
    </source>
</evidence>
<keyword evidence="3" id="KW-0819">tRNA processing</keyword>
<dbReference type="EMBL" id="NCKV01001609">
    <property type="protein sequence ID" value="RWS28056.1"/>
    <property type="molecule type" value="Genomic_DNA"/>
</dbReference>
<keyword evidence="4" id="KW-0694">RNA-binding</keyword>
<dbReference type="GO" id="GO:0005737">
    <property type="term" value="C:cytoplasm"/>
    <property type="evidence" value="ECO:0007669"/>
    <property type="project" value="UniProtKB-SubCell"/>
</dbReference>
<dbReference type="PANTHER" id="PTHR14911:SF13">
    <property type="entry name" value="TRNA (GUANINE(6)-N2)-METHYLTRANSFERASE THUMP3"/>
    <property type="match status" value="1"/>
</dbReference>
<dbReference type="GO" id="GO:0043527">
    <property type="term" value="C:tRNA methyltransferase complex"/>
    <property type="evidence" value="ECO:0007669"/>
    <property type="project" value="UniProtKB-ARBA"/>
</dbReference>
<evidence type="ECO:0000256" key="2">
    <source>
        <dbReference type="ARBA" id="ARBA00022603"/>
    </source>
</evidence>
<feature type="domain" description="THUMP" evidence="5">
    <location>
        <begin position="90"/>
        <end position="190"/>
    </location>
</feature>
<dbReference type="InterPro" id="IPR004114">
    <property type="entry name" value="THUMP_dom"/>
</dbReference>
<dbReference type="AlphaFoldDB" id="A0A443SKJ4"/>
<protein>
    <submittedName>
        <fullName evidence="6">THUMP domain-containing protein 3-like protein</fullName>
    </submittedName>
</protein>
<reference evidence="6 7" key="1">
    <citation type="journal article" date="2018" name="Gigascience">
        <title>Genomes of trombidid mites reveal novel predicted allergens and laterally-transferred genes associated with secondary metabolism.</title>
        <authorList>
            <person name="Dong X."/>
            <person name="Chaisiri K."/>
            <person name="Xia D."/>
            <person name="Armstrong S.D."/>
            <person name="Fang Y."/>
            <person name="Donnelly M.J."/>
            <person name="Kadowaki T."/>
            <person name="McGarry J.W."/>
            <person name="Darby A.C."/>
            <person name="Makepeace B.L."/>
        </authorList>
    </citation>
    <scope>NUCLEOTIDE SEQUENCE [LARGE SCALE GENOMIC DNA]</scope>
    <source>
        <strain evidence="6">UoL-UT</strain>
    </source>
</reference>
<comment type="subcellular location">
    <subcellularLocation>
        <location evidence="1">Cytoplasm</location>
    </subcellularLocation>
</comment>
<dbReference type="GO" id="GO:0030488">
    <property type="term" value="P:tRNA methylation"/>
    <property type="evidence" value="ECO:0007669"/>
    <property type="project" value="TreeGrafter"/>
</dbReference>
<sequence length="385" mass="43255">MNDEQQPISEAPVYEATVVTGLESIAADECRQRLSAVNVTTEMGRIIFNYSDDVKNVLTLRAVDNIGVQVLKETVQCFPDNKELLEPFFKELFAKCDWTKPLNIWKTAFDFESFDVKSILQTNTDDTIKKPAFRVTCNRAGEHCFTSNDAASIFGGIVNDCYHWPVSMKQFDLEVILNVKESVVSVLLALTRESLCFRNLVAFGPTTLRSTICHNMLRLAKIETGDIVYDPLCGSGAIPVESAISFPQCFTICSDIHPKAIENTTNNGKQLTGSGINILQMDIKKLPLTNESIDVFVSDLPFGKRMGSKKDNRYLYPVFLSEIARCARPDTGRAVILTQDKKNMNTALAMDKIKDYWKRNRYVFVKVGGLAAGIYYLQRTNKKFS</sequence>
<dbReference type="GO" id="GO:0003723">
    <property type="term" value="F:RNA binding"/>
    <property type="evidence" value="ECO:0007669"/>
    <property type="project" value="UniProtKB-UniRule"/>
</dbReference>
<gene>
    <name evidence="6" type="ORF">B4U80_10108</name>
</gene>
<dbReference type="Pfam" id="PF01170">
    <property type="entry name" value="UPF0020"/>
    <property type="match status" value="1"/>
</dbReference>
<proteinExistence type="predicted"/>
<dbReference type="SMART" id="SM00981">
    <property type="entry name" value="THUMP"/>
    <property type="match status" value="1"/>
</dbReference>
<dbReference type="VEuPathDB" id="VectorBase:LDEU003983"/>
<dbReference type="OrthoDB" id="47730at2759"/>
<dbReference type="PANTHER" id="PTHR14911">
    <property type="entry name" value="THUMP DOMAIN-CONTAINING"/>
    <property type="match status" value="1"/>
</dbReference>
<dbReference type="Gene3D" id="3.40.50.150">
    <property type="entry name" value="Vaccinia Virus protein VP39"/>
    <property type="match status" value="1"/>
</dbReference>
<dbReference type="GO" id="GO:0016423">
    <property type="term" value="F:tRNA (guanine) methyltransferase activity"/>
    <property type="evidence" value="ECO:0007669"/>
    <property type="project" value="TreeGrafter"/>
</dbReference>
<evidence type="ECO:0000256" key="1">
    <source>
        <dbReference type="ARBA" id="ARBA00004496"/>
    </source>
</evidence>
<evidence type="ECO:0000313" key="7">
    <source>
        <dbReference type="Proteomes" id="UP000288716"/>
    </source>
</evidence>
<dbReference type="PROSITE" id="PS51165">
    <property type="entry name" value="THUMP"/>
    <property type="match status" value="1"/>
</dbReference>
<dbReference type="CDD" id="cd11715">
    <property type="entry name" value="THUMP_AdoMetMT"/>
    <property type="match status" value="1"/>
</dbReference>
<keyword evidence="2" id="KW-0808">Transferase</keyword>
<name>A0A443SKJ4_9ACAR</name>
<dbReference type="Proteomes" id="UP000288716">
    <property type="component" value="Unassembled WGS sequence"/>
</dbReference>
<dbReference type="SUPFAM" id="SSF53335">
    <property type="entry name" value="S-adenosyl-L-methionine-dependent methyltransferases"/>
    <property type="match status" value="1"/>
</dbReference>
<dbReference type="InterPro" id="IPR000241">
    <property type="entry name" value="RlmKL-like_Mtase"/>
</dbReference>
<accession>A0A443SKJ4</accession>
<evidence type="ECO:0000256" key="4">
    <source>
        <dbReference type="PROSITE-ProRule" id="PRU00529"/>
    </source>
</evidence>
<dbReference type="SUPFAM" id="SSF143437">
    <property type="entry name" value="THUMP domain-like"/>
    <property type="match status" value="1"/>
</dbReference>
<evidence type="ECO:0000259" key="5">
    <source>
        <dbReference type="PROSITE" id="PS51165"/>
    </source>
</evidence>
<keyword evidence="7" id="KW-1185">Reference proteome</keyword>
<keyword evidence="2" id="KW-0489">Methyltransferase</keyword>
<dbReference type="InterPro" id="IPR029063">
    <property type="entry name" value="SAM-dependent_MTases_sf"/>
</dbReference>
<evidence type="ECO:0000256" key="3">
    <source>
        <dbReference type="ARBA" id="ARBA00022694"/>
    </source>
</evidence>
<comment type="caution">
    <text evidence="6">The sequence shown here is derived from an EMBL/GenBank/DDBJ whole genome shotgun (WGS) entry which is preliminary data.</text>
</comment>
<organism evidence="6 7">
    <name type="scientific">Leptotrombidium deliense</name>
    <dbReference type="NCBI Taxonomy" id="299467"/>
    <lineage>
        <taxon>Eukaryota</taxon>
        <taxon>Metazoa</taxon>
        <taxon>Ecdysozoa</taxon>
        <taxon>Arthropoda</taxon>
        <taxon>Chelicerata</taxon>
        <taxon>Arachnida</taxon>
        <taxon>Acari</taxon>
        <taxon>Acariformes</taxon>
        <taxon>Trombidiformes</taxon>
        <taxon>Prostigmata</taxon>
        <taxon>Anystina</taxon>
        <taxon>Parasitengona</taxon>
        <taxon>Trombiculoidea</taxon>
        <taxon>Trombiculidae</taxon>
        <taxon>Leptotrombidium</taxon>
    </lineage>
</organism>